<dbReference type="AlphaFoldDB" id="A0A0E9VGT0"/>
<organism evidence="1">
    <name type="scientific">Anguilla anguilla</name>
    <name type="common">European freshwater eel</name>
    <name type="synonym">Muraena anguilla</name>
    <dbReference type="NCBI Taxonomy" id="7936"/>
    <lineage>
        <taxon>Eukaryota</taxon>
        <taxon>Metazoa</taxon>
        <taxon>Chordata</taxon>
        <taxon>Craniata</taxon>
        <taxon>Vertebrata</taxon>
        <taxon>Euteleostomi</taxon>
        <taxon>Actinopterygii</taxon>
        <taxon>Neopterygii</taxon>
        <taxon>Teleostei</taxon>
        <taxon>Anguilliformes</taxon>
        <taxon>Anguillidae</taxon>
        <taxon>Anguilla</taxon>
    </lineage>
</organism>
<name>A0A0E9VGT0_ANGAN</name>
<evidence type="ECO:0000313" key="1">
    <source>
        <dbReference type="EMBL" id="JAH76408.1"/>
    </source>
</evidence>
<reference evidence="1" key="1">
    <citation type="submission" date="2014-11" db="EMBL/GenBank/DDBJ databases">
        <authorList>
            <person name="Amaro Gonzalez C."/>
        </authorList>
    </citation>
    <scope>NUCLEOTIDE SEQUENCE</scope>
</reference>
<dbReference type="EMBL" id="GBXM01032169">
    <property type="protein sequence ID" value="JAH76408.1"/>
    <property type="molecule type" value="Transcribed_RNA"/>
</dbReference>
<proteinExistence type="predicted"/>
<protein>
    <submittedName>
        <fullName evidence="1">Uncharacterized protein</fullName>
    </submittedName>
</protein>
<reference evidence="1" key="2">
    <citation type="journal article" date="2015" name="Fish Shellfish Immunol.">
        <title>Early steps in the European eel (Anguilla anguilla)-Vibrio vulnificus interaction in the gills: Role of the RtxA13 toxin.</title>
        <authorList>
            <person name="Callol A."/>
            <person name="Pajuelo D."/>
            <person name="Ebbesson L."/>
            <person name="Teles M."/>
            <person name="MacKenzie S."/>
            <person name="Amaro C."/>
        </authorList>
    </citation>
    <scope>NUCLEOTIDE SEQUENCE</scope>
</reference>
<accession>A0A0E9VGT0</accession>
<sequence>MEHELYPEETKHYEGNTFTSILYKRVNNIKCDLVSQPLCCIKTAVGMPVLEVFICMA</sequence>